<evidence type="ECO:0000313" key="1">
    <source>
        <dbReference type="EMBL" id="TVZ06603.1"/>
    </source>
</evidence>
<dbReference type="RefSeq" id="WP_145851356.1">
    <property type="nucleotide sequence ID" value="NZ_RPFW01000001.1"/>
</dbReference>
<dbReference type="OrthoDB" id="3295122at2"/>
<name>A0A6P2CAL1_9ACTN</name>
<dbReference type="AlphaFoldDB" id="A0A6P2CAL1"/>
<comment type="caution">
    <text evidence="1">The sequence shown here is derived from an EMBL/GenBank/DDBJ whole genome shotgun (WGS) entry which is preliminary data.</text>
</comment>
<dbReference type="Proteomes" id="UP000460272">
    <property type="component" value="Unassembled WGS sequence"/>
</dbReference>
<accession>A0A6P2CAL1</accession>
<protein>
    <submittedName>
        <fullName evidence="1">Uncharacterized protein</fullName>
    </submittedName>
</protein>
<dbReference type="EMBL" id="RPFW01000001">
    <property type="protein sequence ID" value="TVZ06603.1"/>
    <property type="molecule type" value="Genomic_DNA"/>
</dbReference>
<gene>
    <name evidence="1" type="ORF">EAS64_04230</name>
</gene>
<evidence type="ECO:0000313" key="2">
    <source>
        <dbReference type="Proteomes" id="UP000460272"/>
    </source>
</evidence>
<keyword evidence="2" id="KW-1185">Reference proteome</keyword>
<organism evidence="1 2">
    <name type="scientific">Trebonia kvetii</name>
    <dbReference type="NCBI Taxonomy" id="2480626"/>
    <lineage>
        <taxon>Bacteria</taxon>
        <taxon>Bacillati</taxon>
        <taxon>Actinomycetota</taxon>
        <taxon>Actinomycetes</taxon>
        <taxon>Streptosporangiales</taxon>
        <taxon>Treboniaceae</taxon>
        <taxon>Trebonia</taxon>
    </lineage>
</organism>
<sequence length="137" mass="14750">MPDSKRQVVYAAAYGNVTQALAGLDAIEQLHKDEVIGSYDAAVIDKEDGKPHIVKRMDRPRARIIPELFGAGTLPRKELHEAAEALTANKAGLIAVGDPTIEKAVDNAISDADTVTKRFVEADTDEIASELREALKG</sequence>
<reference evidence="1 2" key="1">
    <citation type="submission" date="2018-11" db="EMBL/GenBank/DDBJ databases">
        <title>Trebonia kvetii gen.nov., sp.nov., a novel acidophilic actinobacterium, and proposal of the new actinobacterial family Treboniaceae fam. nov.</title>
        <authorList>
            <person name="Rapoport D."/>
            <person name="Sagova-Mareckova M."/>
            <person name="Sedlacek I."/>
            <person name="Provaznik J."/>
            <person name="Kralova S."/>
            <person name="Pavlinic D."/>
            <person name="Benes V."/>
            <person name="Kopecky J."/>
        </authorList>
    </citation>
    <scope>NUCLEOTIDE SEQUENCE [LARGE SCALE GENOMIC DNA]</scope>
    <source>
        <strain evidence="1 2">15Tr583</strain>
    </source>
</reference>
<proteinExistence type="predicted"/>